<proteinExistence type="predicted"/>
<keyword evidence="2" id="KW-1185">Reference proteome</keyword>
<dbReference type="InterPro" id="IPR015003">
    <property type="entry name" value="DUF1853"/>
</dbReference>
<sequence>MATPAPVAGHDARRDAWADAFDMLTDPMLRDLAWLLHSPSLLRAQLPVGVLAQPLGTAAQAAQTLDWLHALDADAGAAGAAGTLHRAIADAHVTRLGRYAETLLVWFLQNGPVARLVAANIALRRAGVTLGECDFLVETNDGRRLHWELAVKCYLHAGDGRALLADYVGPNLQDRFDRKLAHLLGHQLPLSAREEFASLGHVGPWDAQMLVKGWLFYRQQADQPVDAYERSIVRGAGEEATDEVTDEPVELDPAHLRGWWATRTDWPAFAAAHAPKWRVLPRLEWLAPRRYHPTEPAVAEMTDAVQLAPRLTQHTGPTMVAGFDVDGTGRWCERSRGFVVPDTWPARALVFARE</sequence>
<organism evidence="1 2">
    <name type="scientific">Paraburkholderia megapolitana</name>
    <dbReference type="NCBI Taxonomy" id="420953"/>
    <lineage>
        <taxon>Bacteria</taxon>
        <taxon>Pseudomonadati</taxon>
        <taxon>Pseudomonadota</taxon>
        <taxon>Betaproteobacteria</taxon>
        <taxon>Burkholderiales</taxon>
        <taxon>Burkholderiaceae</taxon>
        <taxon>Paraburkholderia</taxon>
    </lineage>
</organism>
<gene>
    <name evidence="1" type="ORF">SAMN05192543_105331</name>
</gene>
<reference evidence="1 2" key="1">
    <citation type="submission" date="2016-10" db="EMBL/GenBank/DDBJ databases">
        <authorList>
            <person name="de Groot N.N."/>
        </authorList>
    </citation>
    <scope>NUCLEOTIDE SEQUENCE [LARGE SCALE GENOMIC DNA]</scope>
    <source>
        <strain evidence="1 2">LMG 23650</strain>
    </source>
</reference>
<evidence type="ECO:0000313" key="2">
    <source>
        <dbReference type="Proteomes" id="UP000199548"/>
    </source>
</evidence>
<protein>
    <recommendedName>
        <fullName evidence="3">DUF1853 domain-containing protein</fullName>
    </recommendedName>
</protein>
<evidence type="ECO:0008006" key="3">
    <source>
        <dbReference type="Google" id="ProtNLM"/>
    </source>
</evidence>
<evidence type="ECO:0000313" key="1">
    <source>
        <dbReference type="EMBL" id="SFJ07087.1"/>
    </source>
</evidence>
<dbReference type="Proteomes" id="UP000199548">
    <property type="component" value="Unassembled WGS sequence"/>
</dbReference>
<accession>A0A1I3NDD4</accession>
<dbReference type="Pfam" id="PF08907">
    <property type="entry name" value="DUF1853"/>
    <property type="match status" value="1"/>
</dbReference>
<dbReference type="STRING" id="420953.SAMN05192543_105331"/>
<dbReference type="EMBL" id="FOQU01000005">
    <property type="protein sequence ID" value="SFJ07087.1"/>
    <property type="molecule type" value="Genomic_DNA"/>
</dbReference>
<dbReference type="AlphaFoldDB" id="A0A1I3NDD4"/>
<name>A0A1I3NDD4_9BURK</name>